<evidence type="ECO:0000259" key="1">
    <source>
        <dbReference type="Pfam" id="PF13460"/>
    </source>
</evidence>
<proteinExistence type="predicted"/>
<dbReference type="Pfam" id="PF13460">
    <property type="entry name" value="NAD_binding_10"/>
    <property type="match status" value="1"/>
</dbReference>
<dbReference type="PANTHER" id="PTHR14097:SF7">
    <property type="entry name" value="OXIDOREDUCTASE HTATIP2"/>
    <property type="match status" value="1"/>
</dbReference>
<feature type="domain" description="NAD(P)-binding" evidence="1">
    <location>
        <begin position="7"/>
        <end position="159"/>
    </location>
</feature>
<comment type="caution">
    <text evidence="2">The sequence shown here is derived from an EMBL/GenBank/DDBJ whole genome shotgun (WGS) entry which is preliminary data.</text>
</comment>
<dbReference type="AlphaFoldDB" id="A0A1M2UW54"/>
<reference evidence="2" key="1">
    <citation type="submission" date="2016-11" db="EMBL/GenBank/DDBJ databases">
        <title>Draft Genome Sequence of Marinobacter hydrocarbonoclasticus strain STW2, a polyaromatic aromatic hydrocarbon degrading and denitrifying bacterium from rhizosphere of Seagrass Enhalus acodoides.</title>
        <authorList>
            <person name="Ling J."/>
            <person name="Dong J."/>
        </authorList>
    </citation>
    <scope>NUCLEOTIDE SEQUENCE [LARGE SCALE GENOMIC DNA]</scope>
    <source>
        <strain evidence="2">STW2</strain>
    </source>
</reference>
<protein>
    <submittedName>
        <fullName evidence="2">Nucleoside-diphosphate sugar epimerase</fullName>
    </submittedName>
</protein>
<dbReference type="RefSeq" id="WP_072676577.1">
    <property type="nucleotide sequence ID" value="NZ_MPKY01000001.1"/>
</dbReference>
<dbReference type="InterPro" id="IPR016040">
    <property type="entry name" value="NAD(P)-bd_dom"/>
</dbReference>
<organism evidence="2 3">
    <name type="scientific">Marinobacter nauticus</name>
    <name type="common">Marinobacter hydrocarbonoclasticus</name>
    <name type="synonym">Marinobacter aquaeolei</name>
    <dbReference type="NCBI Taxonomy" id="2743"/>
    <lineage>
        <taxon>Bacteria</taxon>
        <taxon>Pseudomonadati</taxon>
        <taxon>Pseudomonadota</taxon>
        <taxon>Gammaproteobacteria</taxon>
        <taxon>Pseudomonadales</taxon>
        <taxon>Marinobacteraceae</taxon>
        <taxon>Marinobacter</taxon>
    </lineage>
</organism>
<dbReference type="Proteomes" id="UP000183986">
    <property type="component" value="Unassembled WGS sequence"/>
</dbReference>
<dbReference type="EMBL" id="MPKY01000001">
    <property type="protein sequence ID" value="OJS99575.1"/>
    <property type="molecule type" value="Genomic_DNA"/>
</dbReference>
<evidence type="ECO:0000313" key="3">
    <source>
        <dbReference type="Proteomes" id="UP000183986"/>
    </source>
</evidence>
<sequence>MNVLVLGATGLTGRLVVEKLLKRSGVSSVVVPVRRSLGIDSPKLAEHVVDFETLESRAAIFKVDALICCLGTTIKKAGSQEAFRKVDYDYAYRAAKLAKAAGVNRLILMSAIGASSRSTVFYNRVKGELEDAVRGLGFDYLAIYHPSLLLGDRKEHRTGEALGMAVMPLANRALIGPLHKYRAIEAETVAEAMVNELIESTGAENSRTAIKVREYDDIRRLAKKS</sequence>
<dbReference type="SUPFAM" id="SSF51735">
    <property type="entry name" value="NAD(P)-binding Rossmann-fold domains"/>
    <property type="match status" value="1"/>
</dbReference>
<gene>
    <name evidence="2" type="ORF">BEE62_05455</name>
</gene>
<dbReference type="PANTHER" id="PTHR14097">
    <property type="entry name" value="OXIDOREDUCTASE HTATIP2"/>
    <property type="match status" value="1"/>
</dbReference>
<evidence type="ECO:0000313" key="2">
    <source>
        <dbReference type="EMBL" id="OJS99575.1"/>
    </source>
</evidence>
<dbReference type="Gene3D" id="3.40.50.720">
    <property type="entry name" value="NAD(P)-binding Rossmann-like Domain"/>
    <property type="match status" value="1"/>
</dbReference>
<name>A0A1M2UW54_MARNT</name>
<accession>A0A1M2UW54</accession>
<dbReference type="InterPro" id="IPR036291">
    <property type="entry name" value="NAD(P)-bd_dom_sf"/>
</dbReference>
<keyword evidence="3" id="KW-1185">Reference proteome</keyword>
<dbReference type="OrthoDB" id="9798632at2"/>